<comment type="similarity">
    <text evidence="4 21">Belongs to the folylpolyglutamate synthase family.</text>
</comment>
<proteinExistence type="inferred from homology"/>
<evidence type="ECO:0000313" key="24">
    <source>
        <dbReference type="EMBL" id="CAE6728370.1"/>
    </source>
</evidence>
<comment type="catalytic activity">
    <reaction evidence="17">
        <text>(6S)-5,6,7,8-tetrahydrofolyl-(gamma-L-Glu)(n) + L-glutamate + ATP = (6S)-5,6,7,8-tetrahydrofolyl-(gamma-L-Glu)(n+1) + ADP + phosphate + H(+)</text>
        <dbReference type="Rhea" id="RHEA:10580"/>
        <dbReference type="Rhea" id="RHEA-COMP:14738"/>
        <dbReference type="Rhea" id="RHEA-COMP:14740"/>
        <dbReference type="ChEBI" id="CHEBI:15378"/>
        <dbReference type="ChEBI" id="CHEBI:29985"/>
        <dbReference type="ChEBI" id="CHEBI:30616"/>
        <dbReference type="ChEBI" id="CHEBI:43474"/>
        <dbReference type="ChEBI" id="CHEBI:141005"/>
        <dbReference type="ChEBI" id="CHEBI:456216"/>
        <dbReference type="EC" id="6.3.2.17"/>
    </reaction>
</comment>
<evidence type="ECO:0000256" key="12">
    <source>
        <dbReference type="ARBA" id="ARBA00022842"/>
    </source>
</evidence>
<comment type="catalytic activity">
    <reaction evidence="18">
        <text>10-formyltetrahydrofolyl-(gamma-L-Glu)(n) + L-glutamate + ATP = 10-formyltetrahydrofolyl-(gamma-L-Glu)(n+1) + ADP + phosphate + H(+)</text>
        <dbReference type="Rhea" id="RHEA:51904"/>
        <dbReference type="Rhea" id="RHEA-COMP:13088"/>
        <dbReference type="Rhea" id="RHEA-COMP:14300"/>
        <dbReference type="ChEBI" id="CHEBI:15378"/>
        <dbReference type="ChEBI" id="CHEBI:29985"/>
        <dbReference type="ChEBI" id="CHEBI:30616"/>
        <dbReference type="ChEBI" id="CHEBI:43474"/>
        <dbReference type="ChEBI" id="CHEBI:134413"/>
        <dbReference type="ChEBI" id="CHEBI:456216"/>
        <dbReference type="EC" id="6.3.2.17"/>
    </reaction>
</comment>
<evidence type="ECO:0000256" key="4">
    <source>
        <dbReference type="ARBA" id="ARBA00008276"/>
    </source>
</evidence>
<evidence type="ECO:0000256" key="17">
    <source>
        <dbReference type="ARBA" id="ARBA00047493"/>
    </source>
</evidence>
<keyword evidence="9" id="KW-0479">Metal-binding</keyword>
<evidence type="ECO:0000256" key="10">
    <source>
        <dbReference type="ARBA" id="ARBA00022741"/>
    </source>
</evidence>
<dbReference type="RefSeq" id="WP_213041588.1">
    <property type="nucleotide sequence ID" value="NZ_CAJNBJ010000002.1"/>
</dbReference>
<evidence type="ECO:0000259" key="22">
    <source>
        <dbReference type="Pfam" id="PF02875"/>
    </source>
</evidence>
<dbReference type="InterPro" id="IPR013221">
    <property type="entry name" value="Mur_ligase_cen"/>
</dbReference>
<evidence type="ECO:0000256" key="3">
    <source>
        <dbReference type="ARBA" id="ARBA00005150"/>
    </source>
</evidence>
<dbReference type="InterPro" id="IPR018109">
    <property type="entry name" value="Folylpolyglutamate_synth_CS"/>
</dbReference>
<keyword evidence="13" id="KW-0289">Folate biosynthesis</keyword>
<evidence type="ECO:0000256" key="14">
    <source>
        <dbReference type="ARBA" id="ARBA00030048"/>
    </source>
</evidence>
<comment type="pathway">
    <text evidence="2">Cofactor biosynthesis; tetrahydrofolate biosynthesis; 7,8-dihydrofolate from 2-amino-4-hydroxy-6-hydroxymethyl-7,8-dihydropteridine diphosphate and 4-aminobenzoate: step 2/2.</text>
</comment>
<evidence type="ECO:0000256" key="16">
    <source>
        <dbReference type="ARBA" id="ARBA00032510"/>
    </source>
</evidence>
<dbReference type="PANTHER" id="PTHR11136">
    <property type="entry name" value="FOLYLPOLYGLUTAMATE SYNTHASE-RELATED"/>
    <property type="match status" value="1"/>
</dbReference>
<keyword evidence="25" id="KW-1185">Reference proteome</keyword>
<dbReference type="SUPFAM" id="SSF53623">
    <property type="entry name" value="MurD-like peptide ligases, catalytic domain"/>
    <property type="match status" value="1"/>
</dbReference>
<organism evidence="24 25">
    <name type="scientific">Nitrospira defluvii</name>
    <dbReference type="NCBI Taxonomy" id="330214"/>
    <lineage>
        <taxon>Bacteria</taxon>
        <taxon>Pseudomonadati</taxon>
        <taxon>Nitrospirota</taxon>
        <taxon>Nitrospiria</taxon>
        <taxon>Nitrospirales</taxon>
        <taxon>Nitrospiraceae</taxon>
        <taxon>Nitrospira</taxon>
    </lineage>
</organism>
<protein>
    <recommendedName>
        <fullName evidence="7">Dihydrofolate synthase/folylpolyglutamate synthase</fullName>
        <ecNumber evidence="5">6.3.2.12</ecNumber>
        <ecNumber evidence="6">6.3.2.17</ecNumber>
    </recommendedName>
    <alternativeName>
        <fullName evidence="16">Folylpoly-gamma-glutamate synthetase-dihydrofolate synthetase</fullName>
    </alternativeName>
    <alternativeName>
        <fullName evidence="14">Folylpolyglutamate synthetase</fullName>
    </alternativeName>
    <alternativeName>
        <fullName evidence="15">Tetrahydrofolylpolyglutamate synthase</fullName>
    </alternativeName>
</protein>
<evidence type="ECO:0000256" key="11">
    <source>
        <dbReference type="ARBA" id="ARBA00022840"/>
    </source>
</evidence>
<comment type="catalytic activity">
    <reaction evidence="20">
        <text>7,8-dihydropteroate + L-glutamate + ATP = 7,8-dihydrofolate + ADP + phosphate + H(+)</text>
        <dbReference type="Rhea" id="RHEA:23584"/>
        <dbReference type="ChEBI" id="CHEBI:15378"/>
        <dbReference type="ChEBI" id="CHEBI:17839"/>
        <dbReference type="ChEBI" id="CHEBI:29985"/>
        <dbReference type="ChEBI" id="CHEBI:30616"/>
        <dbReference type="ChEBI" id="CHEBI:43474"/>
        <dbReference type="ChEBI" id="CHEBI:57451"/>
        <dbReference type="ChEBI" id="CHEBI:456216"/>
        <dbReference type="EC" id="6.3.2.12"/>
    </reaction>
</comment>
<evidence type="ECO:0000256" key="2">
    <source>
        <dbReference type="ARBA" id="ARBA00004799"/>
    </source>
</evidence>
<comment type="pathway">
    <text evidence="3">Cofactor biosynthesis; tetrahydrofolylpolyglutamate biosynthesis.</text>
</comment>
<reference evidence="24 25" key="1">
    <citation type="submission" date="2021-02" db="EMBL/GenBank/DDBJ databases">
        <authorList>
            <person name="Han P."/>
        </authorList>
    </citation>
    <scope>NUCLEOTIDE SEQUENCE [LARGE SCALE GENOMIC DNA]</scope>
    <source>
        <strain evidence="24">Candidatus Nitrospira sp. ZN2</strain>
    </source>
</reference>
<evidence type="ECO:0000256" key="13">
    <source>
        <dbReference type="ARBA" id="ARBA00022909"/>
    </source>
</evidence>
<dbReference type="EC" id="6.3.2.17" evidence="6"/>
<dbReference type="Proteomes" id="UP000675880">
    <property type="component" value="Unassembled WGS sequence"/>
</dbReference>
<evidence type="ECO:0000259" key="23">
    <source>
        <dbReference type="Pfam" id="PF08245"/>
    </source>
</evidence>
<dbReference type="InterPro" id="IPR036615">
    <property type="entry name" value="Mur_ligase_C_dom_sf"/>
</dbReference>
<keyword evidence="11 21" id="KW-0067">ATP-binding</keyword>
<accession>A0ABM8R250</accession>
<dbReference type="InterPro" id="IPR036565">
    <property type="entry name" value="Mur-like_cat_sf"/>
</dbReference>
<evidence type="ECO:0000256" key="1">
    <source>
        <dbReference type="ARBA" id="ARBA00002714"/>
    </source>
</evidence>
<dbReference type="NCBIfam" id="TIGR01499">
    <property type="entry name" value="folC"/>
    <property type="match status" value="1"/>
</dbReference>
<evidence type="ECO:0000256" key="20">
    <source>
        <dbReference type="ARBA" id="ARBA00049161"/>
    </source>
</evidence>
<evidence type="ECO:0000256" key="7">
    <source>
        <dbReference type="ARBA" id="ARBA00019357"/>
    </source>
</evidence>
<keyword evidence="12" id="KW-0460">Magnesium</keyword>
<comment type="catalytic activity">
    <reaction evidence="19">
        <text>(6R)-5,10-methylenetetrahydrofolyl-(gamma-L-Glu)(n) + L-glutamate + ATP = (6R)-5,10-methylenetetrahydrofolyl-(gamma-L-Glu)(n+1) + ADP + phosphate + H(+)</text>
        <dbReference type="Rhea" id="RHEA:51912"/>
        <dbReference type="Rhea" id="RHEA-COMP:13257"/>
        <dbReference type="Rhea" id="RHEA-COMP:13258"/>
        <dbReference type="ChEBI" id="CHEBI:15378"/>
        <dbReference type="ChEBI" id="CHEBI:29985"/>
        <dbReference type="ChEBI" id="CHEBI:30616"/>
        <dbReference type="ChEBI" id="CHEBI:43474"/>
        <dbReference type="ChEBI" id="CHEBI:136572"/>
        <dbReference type="ChEBI" id="CHEBI:456216"/>
        <dbReference type="EC" id="6.3.2.17"/>
    </reaction>
</comment>
<dbReference type="Gene3D" id="3.40.1190.10">
    <property type="entry name" value="Mur-like, catalytic domain"/>
    <property type="match status" value="1"/>
</dbReference>
<dbReference type="GO" id="GO:0004326">
    <property type="term" value="F:tetrahydrofolylpolyglutamate synthase activity"/>
    <property type="evidence" value="ECO:0007669"/>
    <property type="project" value="UniProtKB-EC"/>
</dbReference>
<evidence type="ECO:0000256" key="8">
    <source>
        <dbReference type="ARBA" id="ARBA00022598"/>
    </source>
</evidence>
<keyword evidence="10 21" id="KW-0547">Nucleotide-binding</keyword>
<dbReference type="PIRSF" id="PIRSF001563">
    <property type="entry name" value="Folylpolyglu_synth"/>
    <property type="match status" value="1"/>
</dbReference>
<name>A0ABM8R250_9BACT</name>
<evidence type="ECO:0000256" key="6">
    <source>
        <dbReference type="ARBA" id="ARBA00013025"/>
    </source>
</evidence>
<gene>
    <name evidence="24" type="ORF">NSPZN2_100226</name>
</gene>
<evidence type="ECO:0000256" key="15">
    <source>
        <dbReference type="ARBA" id="ARBA00030592"/>
    </source>
</evidence>
<evidence type="ECO:0000256" key="9">
    <source>
        <dbReference type="ARBA" id="ARBA00022723"/>
    </source>
</evidence>
<evidence type="ECO:0000256" key="19">
    <source>
        <dbReference type="ARBA" id="ARBA00049035"/>
    </source>
</evidence>
<dbReference type="SUPFAM" id="SSF53244">
    <property type="entry name" value="MurD-like peptide ligases, peptide-binding domain"/>
    <property type="match status" value="1"/>
</dbReference>
<dbReference type="EC" id="6.3.2.12" evidence="5"/>
<dbReference type="EMBL" id="CAJNBJ010000002">
    <property type="protein sequence ID" value="CAE6728370.1"/>
    <property type="molecule type" value="Genomic_DNA"/>
</dbReference>
<evidence type="ECO:0000256" key="18">
    <source>
        <dbReference type="ARBA" id="ARBA00047808"/>
    </source>
</evidence>
<evidence type="ECO:0000256" key="21">
    <source>
        <dbReference type="PIRNR" id="PIRNR001563"/>
    </source>
</evidence>
<dbReference type="InterPro" id="IPR001645">
    <property type="entry name" value="Folylpolyglutamate_synth"/>
</dbReference>
<feature type="domain" description="Mur ligase C-terminal" evidence="22">
    <location>
        <begin position="329"/>
        <end position="441"/>
    </location>
</feature>
<dbReference type="Pfam" id="PF08245">
    <property type="entry name" value="Mur_ligase_M"/>
    <property type="match status" value="1"/>
</dbReference>
<evidence type="ECO:0000313" key="25">
    <source>
        <dbReference type="Proteomes" id="UP000675880"/>
    </source>
</evidence>
<dbReference type="PANTHER" id="PTHR11136:SF0">
    <property type="entry name" value="DIHYDROFOLATE SYNTHETASE-RELATED"/>
    <property type="match status" value="1"/>
</dbReference>
<feature type="domain" description="Mur ligase central" evidence="23">
    <location>
        <begin position="69"/>
        <end position="213"/>
    </location>
</feature>
<dbReference type="Gene3D" id="3.90.190.20">
    <property type="entry name" value="Mur ligase, C-terminal domain"/>
    <property type="match status" value="1"/>
</dbReference>
<sequence>MHSRRPRTFPPSWTVPFSSYAEVTNMLREVEVACILRGRPSDGTVNFGAVSRCLHELKRPDRAYRSIHVTGTNGKTTVSRMIGALIQAAGLTVGVYTSPHVLHFRERIAINGQPIGEEELVDACNHVKAFLDVRGLQLAPFEFLTAAAFFAFRAAKVDYAVIEVGIGGRQDATNVIAPELSVITNVEYDHTEMLGETLEQIAAEKAGIIKPLTPVLCGPMPDGPRAVIFSRAAALKAPLLVSGEDYDVKEFVRTGYTGRCTLQVGSATLAGVRLTSPAPFMATNASHALMTYDVLRRRGLVPEIDAGEIARLFGEMNLSACCEVLPGTPTIVLDSAHNASAATRLATMLRTTFEGRRCVWLVSMCRDAQWEQMLRSLAGASADRVIVTCYPPERAVAPQMIAERWRASSRVAAEIVESPDAAFCRAREAAGPYGVVVVTGSPQLGGYCRPLAKSFVAEVAGQP</sequence>
<comment type="function">
    <text evidence="1">Functions in two distinct reactions of the de novo folate biosynthetic pathway. Catalyzes the addition of a glutamate residue to dihydropteroate (7,8-dihydropteroate or H2Pte) to form dihydrofolate (7,8-dihydrofolate monoglutamate or H2Pte-Glu). Also catalyzes successive additions of L-glutamate to tetrahydrofolate or 10-formyltetrahydrofolate or 5,10-methylenetetrahydrofolate, leading to folylpolyglutamate derivatives.</text>
</comment>
<dbReference type="GO" id="GO:0008841">
    <property type="term" value="F:dihydrofolate synthase activity"/>
    <property type="evidence" value="ECO:0007669"/>
    <property type="project" value="UniProtKB-EC"/>
</dbReference>
<comment type="caution">
    <text evidence="24">The sequence shown here is derived from an EMBL/GenBank/DDBJ whole genome shotgun (WGS) entry which is preliminary data.</text>
</comment>
<keyword evidence="8 21" id="KW-0436">Ligase</keyword>
<dbReference type="PROSITE" id="PS01012">
    <property type="entry name" value="FOLYLPOLYGLU_SYNT_2"/>
    <property type="match status" value="1"/>
</dbReference>
<dbReference type="Pfam" id="PF02875">
    <property type="entry name" value="Mur_ligase_C"/>
    <property type="match status" value="1"/>
</dbReference>
<dbReference type="InterPro" id="IPR004101">
    <property type="entry name" value="Mur_ligase_C"/>
</dbReference>
<evidence type="ECO:0000256" key="5">
    <source>
        <dbReference type="ARBA" id="ARBA00013023"/>
    </source>
</evidence>